<protein>
    <submittedName>
        <fullName evidence="1">Uncharacterized protein</fullName>
    </submittedName>
</protein>
<evidence type="ECO:0000313" key="2">
    <source>
        <dbReference type="Proteomes" id="UP001601303"/>
    </source>
</evidence>
<dbReference type="Proteomes" id="UP001601303">
    <property type="component" value="Unassembled WGS sequence"/>
</dbReference>
<reference evidence="1 2" key="1">
    <citation type="submission" date="2024-10" db="EMBL/GenBank/DDBJ databases">
        <title>The Natural Products Discovery Center: Release of the First 8490 Sequenced Strains for Exploring Actinobacteria Biosynthetic Diversity.</title>
        <authorList>
            <person name="Kalkreuter E."/>
            <person name="Kautsar S.A."/>
            <person name="Yang D."/>
            <person name="Bader C.D."/>
            <person name="Teijaro C.N."/>
            <person name="Fluegel L."/>
            <person name="Davis C.M."/>
            <person name="Simpson J.R."/>
            <person name="Lauterbach L."/>
            <person name="Steele A.D."/>
            <person name="Gui C."/>
            <person name="Meng S."/>
            <person name="Li G."/>
            <person name="Viehrig K."/>
            <person name="Ye F."/>
            <person name="Su P."/>
            <person name="Kiefer A.F."/>
            <person name="Nichols A."/>
            <person name="Cepeda A.J."/>
            <person name="Yan W."/>
            <person name="Fan B."/>
            <person name="Jiang Y."/>
            <person name="Adhikari A."/>
            <person name="Zheng C.-J."/>
            <person name="Schuster L."/>
            <person name="Cowan T.M."/>
            <person name="Smanski M.J."/>
            <person name="Chevrette M.G."/>
            <person name="De Carvalho L.P.S."/>
            <person name="Shen B."/>
        </authorList>
    </citation>
    <scope>NUCLEOTIDE SEQUENCE [LARGE SCALE GENOMIC DNA]</scope>
    <source>
        <strain evidence="1 2">NPDC006488</strain>
    </source>
</reference>
<keyword evidence="2" id="KW-1185">Reference proteome</keyword>
<evidence type="ECO:0000313" key="1">
    <source>
        <dbReference type="EMBL" id="MFE9601987.1"/>
    </source>
</evidence>
<gene>
    <name evidence="1" type="ORF">ACFYNQ_25910</name>
</gene>
<comment type="caution">
    <text evidence="1">The sequence shown here is derived from an EMBL/GenBank/DDBJ whole genome shotgun (WGS) entry which is preliminary data.</text>
</comment>
<organism evidence="1 2">
    <name type="scientific">Streptomyces hokutonensis</name>
    <dbReference type="NCBI Taxonomy" id="1306990"/>
    <lineage>
        <taxon>Bacteria</taxon>
        <taxon>Bacillati</taxon>
        <taxon>Actinomycetota</taxon>
        <taxon>Actinomycetes</taxon>
        <taxon>Kitasatosporales</taxon>
        <taxon>Streptomycetaceae</taxon>
        <taxon>Streptomyces</taxon>
    </lineage>
</organism>
<dbReference type="EMBL" id="JBIAHM010000009">
    <property type="protein sequence ID" value="MFE9601987.1"/>
    <property type="molecule type" value="Genomic_DNA"/>
</dbReference>
<proteinExistence type="predicted"/>
<accession>A0ABW6M9K3</accession>
<dbReference type="RefSeq" id="WP_388109585.1">
    <property type="nucleotide sequence ID" value="NZ_JBIAHM010000009.1"/>
</dbReference>
<sequence>MPDAEVHYWPDWVPSHLRPEEQWSLLASSDPSKTSVPNQWNGTPEEWFVVERAVPITEWEEVIDLDTRSCLWPERPAL</sequence>
<name>A0ABW6M9K3_9ACTN</name>